<dbReference type="InterPro" id="IPR039426">
    <property type="entry name" value="TonB-dep_rcpt-like"/>
</dbReference>
<name>A0A7K1SI79_9BACT</name>
<evidence type="ECO:0000256" key="5">
    <source>
        <dbReference type="ARBA" id="ARBA00023136"/>
    </source>
</evidence>
<evidence type="ECO:0000256" key="3">
    <source>
        <dbReference type="ARBA" id="ARBA00022452"/>
    </source>
</evidence>
<feature type="signal peptide" evidence="8">
    <location>
        <begin position="1"/>
        <end position="25"/>
    </location>
</feature>
<dbReference type="GO" id="GO:0009279">
    <property type="term" value="C:cell outer membrane"/>
    <property type="evidence" value="ECO:0007669"/>
    <property type="project" value="UniProtKB-SubCell"/>
</dbReference>
<dbReference type="Proteomes" id="UP000436006">
    <property type="component" value="Unassembled WGS sequence"/>
</dbReference>
<dbReference type="Gene3D" id="2.40.170.20">
    <property type="entry name" value="TonB-dependent receptor, beta-barrel domain"/>
    <property type="match status" value="1"/>
</dbReference>
<evidence type="ECO:0000313" key="11">
    <source>
        <dbReference type="Proteomes" id="UP000436006"/>
    </source>
</evidence>
<keyword evidence="11" id="KW-1185">Reference proteome</keyword>
<dbReference type="NCBIfam" id="TIGR04057">
    <property type="entry name" value="SusC_RagA_signa"/>
    <property type="match status" value="1"/>
</dbReference>
<dbReference type="InterPro" id="IPR012910">
    <property type="entry name" value="Plug_dom"/>
</dbReference>
<reference evidence="10 11" key="1">
    <citation type="submission" date="2019-12" db="EMBL/GenBank/DDBJ databases">
        <title>Spirosoma sp. HMF4905 genome sequencing and assembly.</title>
        <authorList>
            <person name="Kang H."/>
            <person name="Cha I."/>
            <person name="Kim H."/>
            <person name="Joh K."/>
        </authorList>
    </citation>
    <scope>NUCLEOTIDE SEQUENCE [LARGE SCALE GENOMIC DNA]</scope>
    <source>
        <strain evidence="10 11">HMF4905</strain>
    </source>
</reference>
<evidence type="ECO:0000256" key="2">
    <source>
        <dbReference type="ARBA" id="ARBA00022448"/>
    </source>
</evidence>
<keyword evidence="4 7" id="KW-0812">Transmembrane</keyword>
<keyword evidence="3 7" id="KW-1134">Transmembrane beta strand</keyword>
<evidence type="ECO:0000313" key="10">
    <source>
        <dbReference type="EMBL" id="MVM33473.1"/>
    </source>
</evidence>
<proteinExistence type="inferred from homology"/>
<dbReference type="EMBL" id="WPIN01000011">
    <property type="protein sequence ID" value="MVM33473.1"/>
    <property type="molecule type" value="Genomic_DNA"/>
</dbReference>
<dbReference type="Pfam" id="PF07715">
    <property type="entry name" value="Plug"/>
    <property type="match status" value="1"/>
</dbReference>
<dbReference type="InterPro" id="IPR037066">
    <property type="entry name" value="Plug_dom_sf"/>
</dbReference>
<dbReference type="RefSeq" id="WP_157588189.1">
    <property type="nucleotide sequence ID" value="NZ_WPIN01000011.1"/>
</dbReference>
<protein>
    <submittedName>
        <fullName evidence="10">SusC/RagA family TonB-linked outer membrane protein</fullName>
    </submittedName>
</protein>
<evidence type="ECO:0000256" key="4">
    <source>
        <dbReference type="ARBA" id="ARBA00022692"/>
    </source>
</evidence>
<evidence type="ECO:0000256" key="6">
    <source>
        <dbReference type="ARBA" id="ARBA00023237"/>
    </source>
</evidence>
<organism evidence="10 11">
    <name type="scientific">Spirosoma arboris</name>
    <dbReference type="NCBI Taxonomy" id="2682092"/>
    <lineage>
        <taxon>Bacteria</taxon>
        <taxon>Pseudomonadati</taxon>
        <taxon>Bacteroidota</taxon>
        <taxon>Cytophagia</taxon>
        <taxon>Cytophagales</taxon>
        <taxon>Cytophagaceae</taxon>
        <taxon>Spirosoma</taxon>
    </lineage>
</organism>
<accession>A0A7K1SI79</accession>
<evidence type="ECO:0000256" key="8">
    <source>
        <dbReference type="SAM" id="SignalP"/>
    </source>
</evidence>
<evidence type="ECO:0000259" key="9">
    <source>
        <dbReference type="Pfam" id="PF07715"/>
    </source>
</evidence>
<dbReference type="NCBIfam" id="TIGR04056">
    <property type="entry name" value="OMP_RagA_SusC"/>
    <property type="match status" value="1"/>
</dbReference>
<comment type="similarity">
    <text evidence="7">Belongs to the TonB-dependent receptor family.</text>
</comment>
<dbReference type="InterPro" id="IPR036942">
    <property type="entry name" value="Beta-barrel_TonB_sf"/>
</dbReference>
<feature type="domain" description="TonB-dependent receptor plug" evidence="9">
    <location>
        <begin position="131"/>
        <end position="236"/>
    </location>
</feature>
<dbReference type="InterPro" id="IPR008969">
    <property type="entry name" value="CarboxyPept-like_regulatory"/>
</dbReference>
<dbReference type="Pfam" id="PF13715">
    <property type="entry name" value="CarbopepD_reg_2"/>
    <property type="match status" value="1"/>
</dbReference>
<keyword evidence="2 7" id="KW-0813">Transport</keyword>
<keyword evidence="5 7" id="KW-0472">Membrane</keyword>
<sequence length="1128" mass="122173">MNRYSIQLGRAVLLLALLISPLAHRTALADRPLKASTRSVTRISGTVVDEQNQPVPGTNIIEKQTRKGTVTDANGQFTIEVNPGATLVVSSVGFVTQEIVVGSQLTFNIRLKEDVNQLSEVVAVGYQTLRKSDVTGAIANVKARELNIAAPTLGQALVGKLAGVQVSQVGGAPYNSTKIRVRGIGSINASSDPLYVIDGFPAGNDVFINPNDIESIDILKDAASAAIYGSRASGGVVLITTKRGKDGKGKFEYEYQYGINQLAKKVKLLDATGFEQLVIDGRNNTYRDLVQNAGKTWSDAMFSDNNATRIANVGNAASVSIPTDFYDFANQKLIAPKYNTDWQNELYRNAPVNRHNLTFSGGANGVRYLISGGYQNQQGIIVATKQERLNFRANIDADVSKKFKVGASMFVTSTNNREVQEGRFNQGPILGALIYAPTFRARDDNGNLIKNEMASQQPVYGYQTIENPVAVAEETNITRKGLRGTFNGTASYEIIPGLVAKANVGLQTYNEKYEYYLPTSLSNGNNPPYSPQAIAAATASALTLSTQNLLAEFTATYAKQFGKHRLNGLVGYSAQKTNLDQISVSAQGFQNDAVQEITAKGADATNFFLNLPSAVGSAVPNTTTSLATSSVGFTGTGKQEETLLSYLARAEYNYDDRYYLTAAFRTDGSSRFGPLNRWGNFPSLSAGWTISNEPFYTDWLGAASTLKLRGSWGLTGNYNVGNYNYLQTMNSPTGAVFGSGTIQTAFYSGPIKDQKLGWESTSQYNLGLDVGLFNNRLLLIANAYLSDSYNLLFNQPISAISGATSILTNLRNSKIRNRGIEFQVDGRAVSTQDFKLNLSGNISLNRNKVLNMGGANTILVAGAERSYITHITQEGQPVGMFYGFKVIGMVRQKDVDNLAADNAVYNAATQSFPAGYVLKGPARSTASTNPLRPGDLIFQDVNGDGVVNDADKQVIGSPYPKFTYGFSINASYKAFDANASFNGVYGSQVLDGQDYYLFNMEGSGNQYSVVADRYRSEDQPGNGQVFRASRGGTQGNSTRLSTFYLQNGSYLRCTNITLGYNLPASLLTKVRVSGLRLYANVNNAFTFTKYKGYNPEVDYNNGANLAPGVDYGKYPLARGYNIGARITF</sequence>
<comment type="subcellular location">
    <subcellularLocation>
        <location evidence="1 7">Cell outer membrane</location>
        <topology evidence="1 7">Multi-pass membrane protein</topology>
    </subcellularLocation>
</comment>
<comment type="caution">
    <text evidence="10">The sequence shown here is derived from an EMBL/GenBank/DDBJ whole genome shotgun (WGS) entry which is preliminary data.</text>
</comment>
<keyword evidence="8" id="KW-0732">Signal</keyword>
<dbReference type="InterPro" id="IPR023996">
    <property type="entry name" value="TonB-dep_OMP_SusC/RagA"/>
</dbReference>
<dbReference type="Gene3D" id="2.170.130.10">
    <property type="entry name" value="TonB-dependent receptor, plug domain"/>
    <property type="match status" value="1"/>
</dbReference>
<dbReference type="Gene3D" id="2.60.40.1120">
    <property type="entry name" value="Carboxypeptidase-like, regulatory domain"/>
    <property type="match status" value="1"/>
</dbReference>
<feature type="chain" id="PRO_5029873703" evidence="8">
    <location>
        <begin position="26"/>
        <end position="1128"/>
    </location>
</feature>
<dbReference type="PROSITE" id="PS52016">
    <property type="entry name" value="TONB_DEPENDENT_REC_3"/>
    <property type="match status" value="1"/>
</dbReference>
<dbReference type="SUPFAM" id="SSF56935">
    <property type="entry name" value="Porins"/>
    <property type="match status" value="1"/>
</dbReference>
<dbReference type="SUPFAM" id="SSF49464">
    <property type="entry name" value="Carboxypeptidase regulatory domain-like"/>
    <property type="match status" value="1"/>
</dbReference>
<gene>
    <name evidence="10" type="ORF">GO755_25780</name>
</gene>
<evidence type="ECO:0000256" key="7">
    <source>
        <dbReference type="PROSITE-ProRule" id="PRU01360"/>
    </source>
</evidence>
<dbReference type="AlphaFoldDB" id="A0A7K1SI79"/>
<evidence type="ECO:0000256" key="1">
    <source>
        <dbReference type="ARBA" id="ARBA00004571"/>
    </source>
</evidence>
<dbReference type="InterPro" id="IPR023997">
    <property type="entry name" value="TonB-dep_OMP_SusC/RagA_CS"/>
</dbReference>
<keyword evidence="6 7" id="KW-0998">Cell outer membrane</keyword>